<dbReference type="GO" id="GO:0005975">
    <property type="term" value="P:carbohydrate metabolic process"/>
    <property type="evidence" value="ECO:0007669"/>
    <property type="project" value="InterPro"/>
</dbReference>
<dbReference type="InterPro" id="IPR036026">
    <property type="entry name" value="Seven-hairpin_glycosidases"/>
</dbReference>
<sequence length="885" mass="96233">MAGPIAASQQRRLLPLLLLLALAIAAFQASAVSAAGMTRERRLQLRDKVKEQFNHGYDNYMTHAFPHDELNPVTCTGRSRDSNPDNWNVNDVLGNFSLTLIDSLDAHAIMGDTKRFEDAVRLVIRHVNFDLDSRVQVFEVTIRVLGALLSAHTLAVHPTIGFQIPWYADELLVLARDLGDRLMPAFDTPTGIPWPRVNLRTGVLPYEAASTCSAGAGTLLLEFGVLSRLTGDPKYEAAAKHALLSVWGRRSPLDLIGNTINVLDGKWINELAGIGAGIDSFYEYLFKSYVLFGESEYVDAWDVAYQGLIKHVRDERGLLYKTINMNTGALATTWMDSLAAFFPGLQVLAGDLKNAAALHQLYFAIWTRYSALPERFDFNTRAPTISSYPLRPELIESTYMLYLATRDPWYLEVGERFVNDFEKMARVRCGFASLADVEAGTHEDRMESFFLSETLKYLYLLFDEENFVHTLHDNHVFTTEGHLLLLPYSLQNHQSASAPTSQSDNPKSIGTRVCPRYTPLPSERRSKPPNTKSANSPPVASETMDMIELLVAGTRQEAREGLQQVRVEPAEGSRYTPARIVQTATGLLLSHLAGVTLGIADEGPTYRVKTVNEIVLSATDTITVPARGVAFLVSADGDSAEFEASPLIRLVVEGLDKELPLALATYGPALASGERIDARIVSPPAAQSERSKAGIALGCTPHPVDVAASLIEGNMLLLSRGGCSFSEKTAWAEIAGAIGVVIANNQGSGIFPMAPGENVTVDTASIPSAMVSAREGAMLVQLLRKSASGSLKVQLLGPDEVGDAGGEGGVVAAVTGEVLDTRVQFGGRHVSNIRVIRSWRRKGEGGMAGRRDTRGGRSLLEPGRGFWCMRFCCARGPAVSCGVVT</sequence>
<comment type="subcellular location">
    <subcellularLocation>
        <location evidence="1">Endoplasmic reticulum</location>
    </subcellularLocation>
</comment>
<feature type="active site" description="Proton donor" evidence="5">
    <location>
        <position position="139"/>
    </location>
</feature>
<dbReference type="SUPFAM" id="SSF48225">
    <property type="entry name" value="Seven-hairpin glycosidases"/>
    <property type="match status" value="1"/>
</dbReference>
<feature type="domain" description="PA" evidence="10">
    <location>
        <begin position="697"/>
        <end position="778"/>
    </location>
</feature>
<keyword evidence="4" id="KW-0325">Glycoprotein</keyword>
<evidence type="ECO:0000256" key="5">
    <source>
        <dbReference type="PIRSR" id="PIRSR601382-1"/>
    </source>
</evidence>
<dbReference type="Pfam" id="PF01532">
    <property type="entry name" value="Glyco_hydro_47"/>
    <property type="match status" value="1"/>
</dbReference>
<feature type="binding site" evidence="6">
    <location>
        <position position="479"/>
    </location>
    <ligand>
        <name>Ca(2+)</name>
        <dbReference type="ChEBI" id="CHEBI:29108"/>
    </ligand>
</feature>
<evidence type="ECO:0000256" key="9">
    <source>
        <dbReference type="SAM" id="SignalP"/>
    </source>
</evidence>
<dbReference type="Proteomes" id="UP001212152">
    <property type="component" value="Unassembled WGS sequence"/>
</dbReference>
<dbReference type="EC" id="3.2.1.-" evidence="7"/>
<feature type="compositionally biased region" description="Polar residues" evidence="8">
    <location>
        <begin position="495"/>
        <end position="508"/>
    </location>
</feature>
<comment type="similarity">
    <text evidence="2 7">Belongs to the glycosyl hydrolase 47 family.</text>
</comment>
<dbReference type="InterPro" id="IPR003137">
    <property type="entry name" value="PA_domain"/>
</dbReference>
<proteinExistence type="inferred from homology"/>
<keyword evidence="6" id="KW-0106">Calcium</keyword>
<gene>
    <name evidence="11" type="primary">MNL1</name>
    <name evidence="11" type="ORF">HDU87_002011</name>
</gene>
<name>A0AAD5XSC2_9FUNG</name>
<feature type="active site" description="Proton donor" evidence="5">
    <location>
        <position position="374"/>
    </location>
</feature>
<keyword evidence="12" id="KW-1185">Reference proteome</keyword>
<dbReference type="PANTHER" id="PTHR45679">
    <property type="entry name" value="ER DEGRADATION-ENHANCING ALPHA-MANNOSIDASE-LIKE PROTEIN 2"/>
    <property type="match status" value="1"/>
</dbReference>
<feature type="signal peptide" evidence="9">
    <location>
        <begin position="1"/>
        <end position="34"/>
    </location>
</feature>
<feature type="active site" evidence="5">
    <location>
        <position position="279"/>
    </location>
</feature>
<keyword evidence="7" id="KW-0378">Hydrolase</keyword>
<keyword evidence="7" id="KW-0326">Glycosidase</keyword>
<feature type="active site" evidence="5">
    <location>
        <position position="393"/>
    </location>
</feature>
<dbReference type="InterPro" id="IPR012341">
    <property type="entry name" value="6hp_glycosidase-like_sf"/>
</dbReference>
<keyword evidence="6" id="KW-0479">Metal-binding</keyword>
<dbReference type="GO" id="GO:0005509">
    <property type="term" value="F:calcium ion binding"/>
    <property type="evidence" value="ECO:0007669"/>
    <property type="project" value="InterPro"/>
</dbReference>
<dbReference type="CDD" id="cd00538">
    <property type="entry name" value="PA"/>
    <property type="match status" value="1"/>
</dbReference>
<feature type="chain" id="PRO_5041901292" description="alpha-1,2-Mannosidase" evidence="9">
    <location>
        <begin position="35"/>
        <end position="885"/>
    </location>
</feature>
<comment type="caution">
    <text evidence="11">The sequence shown here is derived from an EMBL/GenBank/DDBJ whole genome shotgun (WGS) entry which is preliminary data.</text>
</comment>
<dbReference type="PRINTS" id="PR00747">
    <property type="entry name" value="GLYHDRLASE47"/>
</dbReference>
<dbReference type="Gene3D" id="1.50.10.10">
    <property type="match status" value="1"/>
</dbReference>
<feature type="region of interest" description="Disordered" evidence="8">
    <location>
        <begin position="495"/>
        <end position="540"/>
    </location>
</feature>
<protein>
    <recommendedName>
        <fullName evidence="7">alpha-1,2-Mannosidase</fullName>
        <ecNumber evidence="7">3.2.1.-</ecNumber>
    </recommendedName>
</protein>
<dbReference type="GO" id="GO:0016020">
    <property type="term" value="C:membrane"/>
    <property type="evidence" value="ECO:0007669"/>
    <property type="project" value="InterPro"/>
</dbReference>
<evidence type="ECO:0000256" key="3">
    <source>
        <dbReference type="ARBA" id="ARBA00022824"/>
    </source>
</evidence>
<dbReference type="InterPro" id="IPR046450">
    <property type="entry name" value="PA_dom_sf"/>
</dbReference>
<dbReference type="GO" id="GO:0044322">
    <property type="term" value="C:endoplasmic reticulum quality control compartment"/>
    <property type="evidence" value="ECO:0007669"/>
    <property type="project" value="GOC"/>
</dbReference>
<dbReference type="EMBL" id="JADGJQ010000016">
    <property type="protein sequence ID" value="KAJ3180502.1"/>
    <property type="molecule type" value="Genomic_DNA"/>
</dbReference>
<evidence type="ECO:0000259" key="10">
    <source>
        <dbReference type="Pfam" id="PF02225"/>
    </source>
</evidence>
<evidence type="ECO:0000256" key="4">
    <source>
        <dbReference type="ARBA" id="ARBA00023180"/>
    </source>
</evidence>
<dbReference type="AlphaFoldDB" id="A0AAD5XSC2"/>
<dbReference type="InterPro" id="IPR001382">
    <property type="entry name" value="Glyco_hydro_47"/>
</dbReference>
<evidence type="ECO:0000256" key="7">
    <source>
        <dbReference type="RuleBase" id="RU361193"/>
    </source>
</evidence>
<dbReference type="Pfam" id="PF02225">
    <property type="entry name" value="PA"/>
    <property type="match status" value="1"/>
</dbReference>
<evidence type="ECO:0000313" key="11">
    <source>
        <dbReference type="EMBL" id="KAJ3180502.1"/>
    </source>
</evidence>
<dbReference type="InterPro" id="IPR044674">
    <property type="entry name" value="EDEM1/2/3"/>
</dbReference>
<comment type="cofactor">
    <cofactor evidence="6">
        <name>Ca(2+)</name>
        <dbReference type="ChEBI" id="CHEBI:29108"/>
    </cofactor>
</comment>
<dbReference type="GO" id="GO:0004571">
    <property type="term" value="F:mannosyl-oligosaccharide 1,2-alpha-mannosidase activity"/>
    <property type="evidence" value="ECO:0007669"/>
    <property type="project" value="InterPro"/>
</dbReference>
<evidence type="ECO:0000256" key="2">
    <source>
        <dbReference type="ARBA" id="ARBA00007658"/>
    </source>
</evidence>
<evidence type="ECO:0000256" key="1">
    <source>
        <dbReference type="ARBA" id="ARBA00004240"/>
    </source>
</evidence>
<dbReference type="GO" id="GO:1904380">
    <property type="term" value="P:endoplasmic reticulum mannose trimming"/>
    <property type="evidence" value="ECO:0007669"/>
    <property type="project" value="InterPro"/>
</dbReference>
<evidence type="ECO:0000256" key="8">
    <source>
        <dbReference type="SAM" id="MobiDB-lite"/>
    </source>
</evidence>
<accession>A0AAD5XSC2</accession>
<dbReference type="GO" id="GO:0036503">
    <property type="term" value="P:ERAD pathway"/>
    <property type="evidence" value="ECO:0007669"/>
    <property type="project" value="UniProtKB-ARBA"/>
</dbReference>
<keyword evidence="9" id="KW-0732">Signal</keyword>
<dbReference type="PANTHER" id="PTHR45679:SF5">
    <property type="entry name" value="ER DEGRADATION-ENHANCING ALPHA-MANNOSIDASE-LIKE PROTEIN 1"/>
    <property type="match status" value="1"/>
</dbReference>
<evidence type="ECO:0000256" key="6">
    <source>
        <dbReference type="PIRSR" id="PIRSR601382-2"/>
    </source>
</evidence>
<feature type="compositionally biased region" description="Polar residues" evidence="8">
    <location>
        <begin position="528"/>
        <end position="538"/>
    </location>
</feature>
<keyword evidence="3" id="KW-0256">Endoplasmic reticulum</keyword>
<organism evidence="11 12">
    <name type="scientific">Geranomyces variabilis</name>
    <dbReference type="NCBI Taxonomy" id="109894"/>
    <lineage>
        <taxon>Eukaryota</taxon>
        <taxon>Fungi</taxon>
        <taxon>Fungi incertae sedis</taxon>
        <taxon>Chytridiomycota</taxon>
        <taxon>Chytridiomycota incertae sedis</taxon>
        <taxon>Chytridiomycetes</taxon>
        <taxon>Spizellomycetales</taxon>
        <taxon>Powellomycetaceae</taxon>
        <taxon>Geranomyces</taxon>
    </lineage>
</organism>
<dbReference type="Gene3D" id="3.50.30.30">
    <property type="match status" value="1"/>
</dbReference>
<reference evidence="11" key="1">
    <citation type="submission" date="2020-05" db="EMBL/GenBank/DDBJ databases">
        <title>Phylogenomic resolution of chytrid fungi.</title>
        <authorList>
            <person name="Stajich J.E."/>
            <person name="Amses K."/>
            <person name="Simmons R."/>
            <person name="Seto K."/>
            <person name="Myers J."/>
            <person name="Bonds A."/>
            <person name="Quandt C.A."/>
            <person name="Barry K."/>
            <person name="Liu P."/>
            <person name="Grigoriev I."/>
            <person name="Longcore J.E."/>
            <person name="James T.Y."/>
        </authorList>
    </citation>
    <scope>NUCLEOTIDE SEQUENCE</scope>
    <source>
        <strain evidence="11">JEL0379</strain>
    </source>
</reference>
<dbReference type="SUPFAM" id="SSF52025">
    <property type="entry name" value="PA domain"/>
    <property type="match status" value="1"/>
</dbReference>
<evidence type="ECO:0000313" key="12">
    <source>
        <dbReference type="Proteomes" id="UP001212152"/>
    </source>
</evidence>